<keyword evidence="3" id="KW-1185">Reference proteome</keyword>
<dbReference type="InterPro" id="IPR045584">
    <property type="entry name" value="Pilin-like"/>
</dbReference>
<keyword evidence="1" id="KW-1133">Transmembrane helix</keyword>
<dbReference type="AlphaFoldDB" id="A0A5J6X299"/>
<accession>A0A5J6X299</accession>
<dbReference type="PROSITE" id="PS00409">
    <property type="entry name" value="PROKAR_NTER_METHYL"/>
    <property type="match status" value="1"/>
</dbReference>
<evidence type="ECO:0000313" key="2">
    <source>
        <dbReference type="EMBL" id="QFI55855.1"/>
    </source>
</evidence>
<dbReference type="Proteomes" id="UP000594034">
    <property type="component" value="Chromosome"/>
</dbReference>
<feature type="transmembrane region" description="Helical" evidence="1">
    <location>
        <begin position="12"/>
        <end position="31"/>
    </location>
</feature>
<dbReference type="EMBL" id="CP040449">
    <property type="protein sequence ID" value="QFI55855.1"/>
    <property type="molecule type" value="Genomic_DNA"/>
</dbReference>
<reference evidence="2 3" key="1">
    <citation type="submission" date="2019-05" db="EMBL/GenBank/DDBJ databases">
        <title>OXA-830, a novel chromosomally encoded expanded-spectrum class D beta-lactamase in Aeromonas simiae.</title>
        <authorList>
            <person name="Zhou W."/>
            <person name="Chen Q."/>
        </authorList>
    </citation>
    <scope>NUCLEOTIDE SEQUENCE [LARGE SCALE GENOMIC DNA]</scope>
    <source>
        <strain evidence="2 3">A6</strain>
    </source>
</reference>
<dbReference type="NCBIfam" id="TIGR02532">
    <property type="entry name" value="IV_pilin_GFxxxE"/>
    <property type="match status" value="1"/>
</dbReference>
<keyword evidence="1" id="KW-0812">Transmembrane</keyword>
<dbReference type="Gene3D" id="3.30.700.10">
    <property type="entry name" value="Glycoprotein, Type 4 Pilin"/>
    <property type="match status" value="1"/>
</dbReference>
<gene>
    <name evidence="2" type="ORF">FE240_14870</name>
</gene>
<dbReference type="InterPro" id="IPR012902">
    <property type="entry name" value="N_methyl_site"/>
</dbReference>
<evidence type="ECO:0000256" key="1">
    <source>
        <dbReference type="SAM" id="Phobius"/>
    </source>
</evidence>
<evidence type="ECO:0000313" key="3">
    <source>
        <dbReference type="Proteomes" id="UP000594034"/>
    </source>
</evidence>
<keyword evidence="1" id="KW-0472">Membrane</keyword>
<protein>
    <submittedName>
        <fullName evidence="2">Prepilin-type N-terminal cleavage/methylation domain-containing protein</fullName>
    </submittedName>
</protein>
<proteinExistence type="predicted"/>
<sequence length="155" mass="16119">MKKQSGFTLIELVIVIIILGILAVTAAPKFLNLQDDARNATLKGVEGSLNSAAAIVYSKAVIAGQEKNPDGSVQLADGTVATVFGYPKANEDELKKVVSLSDKDWAIKNIAGSGVGIFPSGVSAATAIESKNCYVAYEQPVSSGVVPTVTVFDCK</sequence>
<dbReference type="SUPFAM" id="SSF54523">
    <property type="entry name" value="Pili subunits"/>
    <property type="match status" value="1"/>
</dbReference>
<name>A0A5J6X299_9GAMM</name>
<organism evidence="2 3">
    <name type="scientific">Aeromonas simiae</name>
    <dbReference type="NCBI Taxonomy" id="218936"/>
    <lineage>
        <taxon>Bacteria</taxon>
        <taxon>Pseudomonadati</taxon>
        <taxon>Pseudomonadota</taxon>
        <taxon>Gammaproteobacteria</taxon>
        <taxon>Aeromonadales</taxon>
        <taxon>Aeromonadaceae</taxon>
        <taxon>Aeromonas</taxon>
    </lineage>
</organism>
<dbReference type="RefSeq" id="WP_193001992.1">
    <property type="nucleotide sequence ID" value="NZ_CP040449.1"/>
</dbReference>
<dbReference type="KEGG" id="asim:FE240_14870"/>
<dbReference type="Pfam" id="PF07963">
    <property type="entry name" value="N_methyl"/>
    <property type="match status" value="1"/>
</dbReference>